<feature type="compositionally biased region" description="Low complexity" evidence="2">
    <location>
        <begin position="449"/>
        <end position="460"/>
    </location>
</feature>
<feature type="compositionally biased region" description="Low complexity" evidence="2">
    <location>
        <begin position="19"/>
        <end position="29"/>
    </location>
</feature>
<reference evidence="4" key="2">
    <citation type="submission" date="2015-01" db="EMBL/GenBank/DDBJ databases">
        <title>Evolutionary Origins and Diversification of the Mycorrhizal Mutualists.</title>
        <authorList>
            <consortium name="DOE Joint Genome Institute"/>
            <consortium name="Mycorrhizal Genomics Consortium"/>
            <person name="Kohler A."/>
            <person name="Kuo A."/>
            <person name="Nagy L.G."/>
            <person name="Floudas D."/>
            <person name="Copeland A."/>
            <person name="Barry K.W."/>
            <person name="Cichocki N."/>
            <person name="Veneault-Fourrey C."/>
            <person name="LaButti K."/>
            <person name="Lindquist E.A."/>
            <person name="Lipzen A."/>
            <person name="Lundell T."/>
            <person name="Morin E."/>
            <person name="Murat C."/>
            <person name="Riley R."/>
            <person name="Ohm R."/>
            <person name="Sun H."/>
            <person name="Tunlid A."/>
            <person name="Henrissat B."/>
            <person name="Grigoriev I.V."/>
            <person name="Hibbett D.S."/>
            <person name="Martin F."/>
        </authorList>
    </citation>
    <scope>NUCLEOTIDE SEQUENCE [LARGE SCALE GENOMIC DNA]</scope>
    <source>
        <strain evidence="4">MAFF 305830</strain>
    </source>
</reference>
<dbReference type="Proteomes" id="UP000054097">
    <property type="component" value="Unassembled WGS sequence"/>
</dbReference>
<dbReference type="EMBL" id="KN824286">
    <property type="protein sequence ID" value="KIM29972.1"/>
    <property type="molecule type" value="Genomic_DNA"/>
</dbReference>
<feature type="coiled-coil region" evidence="1">
    <location>
        <begin position="375"/>
        <end position="402"/>
    </location>
</feature>
<proteinExistence type="predicted"/>
<organism evidence="3 4">
    <name type="scientific">Serendipita vermifera MAFF 305830</name>
    <dbReference type="NCBI Taxonomy" id="933852"/>
    <lineage>
        <taxon>Eukaryota</taxon>
        <taxon>Fungi</taxon>
        <taxon>Dikarya</taxon>
        <taxon>Basidiomycota</taxon>
        <taxon>Agaricomycotina</taxon>
        <taxon>Agaricomycetes</taxon>
        <taxon>Sebacinales</taxon>
        <taxon>Serendipitaceae</taxon>
        <taxon>Serendipita</taxon>
    </lineage>
</organism>
<feature type="region of interest" description="Disordered" evidence="2">
    <location>
        <begin position="190"/>
        <end position="276"/>
    </location>
</feature>
<keyword evidence="1" id="KW-0175">Coiled coil</keyword>
<name>A0A0C2XLU3_SERVB</name>
<feature type="compositionally biased region" description="Low complexity" evidence="2">
    <location>
        <begin position="342"/>
        <end position="353"/>
    </location>
</feature>
<feature type="compositionally biased region" description="Low complexity" evidence="2">
    <location>
        <begin position="93"/>
        <end position="116"/>
    </location>
</feature>
<feature type="region of interest" description="Disordered" evidence="2">
    <location>
        <begin position="93"/>
        <end position="122"/>
    </location>
</feature>
<protein>
    <submittedName>
        <fullName evidence="3">Uncharacterized protein</fullName>
    </submittedName>
</protein>
<feature type="region of interest" description="Disordered" evidence="2">
    <location>
        <begin position="323"/>
        <end position="372"/>
    </location>
</feature>
<evidence type="ECO:0000256" key="2">
    <source>
        <dbReference type="SAM" id="MobiDB-lite"/>
    </source>
</evidence>
<feature type="compositionally biased region" description="Low complexity" evidence="2">
    <location>
        <begin position="221"/>
        <end position="235"/>
    </location>
</feature>
<evidence type="ECO:0000256" key="1">
    <source>
        <dbReference type="SAM" id="Coils"/>
    </source>
</evidence>
<feature type="compositionally biased region" description="Polar residues" evidence="2">
    <location>
        <begin position="535"/>
        <end position="544"/>
    </location>
</feature>
<evidence type="ECO:0000313" key="3">
    <source>
        <dbReference type="EMBL" id="KIM29972.1"/>
    </source>
</evidence>
<feature type="compositionally biased region" description="Polar residues" evidence="2">
    <location>
        <begin position="323"/>
        <end position="341"/>
    </location>
</feature>
<feature type="region of interest" description="Disordered" evidence="2">
    <location>
        <begin position="475"/>
        <end position="607"/>
    </location>
</feature>
<feature type="compositionally biased region" description="Low complexity" evidence="2">
    <location>
        <begin position="553"/>
        <end position="567"/>
    </location>
</feature>
<feature type="compositionally biased region" description="Low complexity" evidence="2">
    <location>
        <begin position="487"/>
        <end position="527"/>
    </location>
</feature>
<feature type="compositionally biased region" description="Polar residues" evidence="2">
    <location>
        <begin position="192"/>
        <end position="220"/>
    </location>
</feature>
<feature type="region of interest" description="Disordered" evidence="2">
    <location>
        <begin position="15"/>
        <end position="80"/>
    </location>
</feature>
<reference evidence="3 4" key="1">
    <citation type="submission" date="2014-04" db="EMBL/GenBank/DDBJ databases">
        <authorList>
            <consortium name="DOE Joint Genome Institute"/>
            <person name="Kuo A."/>
            <person name="Zuccaro A."/>
            <person name="Kohler A."/>
            <person name="Nagy L.G."/>
            <person name="Floudas D."/>
            <person name="Copeland A."/>
            <person name="Barry K.W."/>
            <person name="Cichocki N."/>
            <person name="Veneault-Fourrey C."/>
            <person name="LaButti K."/>
            <person name="Lindquist E.A."/>
            <person name="Lipzen A."/>
            <person name="Lundell T."/>
            <person name="Morin E."/>
            <person name="Murat C."/>
            <person name="Sun H."/>
            <person name="Tunlid A."/>
            <person name="Henrissat B."/>
            <person name="Grigoriev I.V."/>
            <person name="Hibbett D.S."/>
            <person name="Martin F."/>
            <person name="Nordberg H.P."/>
            <person name="Cantor M.N."/>
            <person name="Hua S.X."/>
        </authorList>
    </citation>
    <scope>NUCLEOTIDE SEQUENCE [LARGE SCALE GENOMIC DNA]</scope>
    <source>
        <strain evidence="3 4">MAFF 305830</strain>
    </source>
</reference>
<dbReference type="AlphaFoldDB" id="A0A0C2XLU3"/>
<gene>
    <name evidence="3" type="ORF">M408DRAFT_99653</name>
</gene>
<accession>A0A0C2XLU3</accession>
<dbReference type="OrthoDB" id="3367070at2759"/>
<evidence type="ECO:0000313" key="4">
    <source>
        <dbReference type="Proteomes" id="UP000054097"/>
    </source>
</evidence>
<dbReference type="HOGENOM" id="CLU_024697_0_0_1"/>
<dbReference type="STRING" id="933852.A0A0C2XLU3"/>
<keyword evidence="4" id="KW-1185">Reference proteome</keyword>
<sequence length="643" mass="68281">MGFFAVRWIEKHGAETEKAALSTPVAAAPAAPPAKTKWFSRKKDTEAEHGGQGTASSKPNRAATIGDTRSMKDSRTTANYATWGSSSKSAVLAATTTTSRTQLQQQQNNGAGAGRKSSVDSYMSAPPVPRVATDSVTVTLAQKLDELATANADGLLSDDEYRMLRQNLFERFGSVAAKIPAEQPLIALPSPLSRQTLNTPSERQTSSTNALPQGDSNFNISRSKSTRSVRSTASKGSSVQTAITSMIRRATRRESIPRNSFAGSGGNDAESTYSRGSRNSSIFLRGALPRTLVHKASAGSIQTSPSILNGPSAASHAFDVRSISSRRTGKSNVGNDNATIISRTTSRSRPPSSYHRRRPPSETGGSDEIGVDWTTAELRAEIQSLEEENKRLLDMFNGLEMTIQTKYGRPVNGPRSASASDGGGRTLPSDWTLNAAADKKIPAPEKSSSRLSISSSSMRSLAGLQRKGSLSFLSRRSQLPPLPPIPTSATSASTFASAPNSATSMGISPTLPSASSITSSSSLHPHPMAIGGGSHSQSNRSSPNLGLEHHRGIGPSPLSPSSSSSSMTGGGGGKPLTRSRSGYLGTNHGGRDDDVGDPEQNALENSLDDIRRKRATVVLRYEKRLEYLRARLRTAELHERLLK</sequence>
<feature type="region of interest" description="Disordered" evidence="2">
    <location>
        <begin position="407"/>
        <end position="460"/>
    </location>
</feature>